<dbReference type="AlphaFoldDB" id="A0A974DBW0"/>
<keyword evidence="1" id="KW-1133">Transmembrane helix</keyword>
<evidence type="ECO:0000256" key="1">
    <source>
        <dbReference type="SAM" id="Phobius"/>
    </source>
</evidence>
<keyword evidence="1" id="KW-0472">Membrane</keyword>
<gene>
    <name evidence="2" type="ORF">XELAEV_18017702mg</name>
</gene>
<evidence type="ECO:0000313" key="2">
    <source>
        <dbReference type="EMBL" id="OCT89084.1"/>
    </source>
</evidence>
<proteinExistence type="predicted"/>
<reference evidence="3" key="1">
    <citation type="journal article" date="2016" name="Nature">
        <title>Genome evolution in the allotetraploid frog Xenopus laevis.</title>
        <authorList>
            <person name="Session A.M."/>
            <person name="Uno Y."/>
            <person name="Kwon T."/>
            <person name="Chapman J.A."/>
            <person name="Toyoda A."/>
            <person name="Takahashi S."/>
            <person name="Fukui A."/>
            <person name="Hikosaka A."/>
            <person name="Suzuki A."/>
            <person name="Kondo M."/>
            <person name="van Heeringen S.J."/>
            <person name="Quigley I."/>
            <person name="Heinz S."/>
            <person name="Ogino H."/>
            <person name="Ochi H."/>
            <person name="Hellsten U."/>
            <person name="Lyons J.B."/>
            <person name="Simakov O."/>
            <person name="Putnam N."/>
            <person name="Stites J."/>
            <person name="Kuroki Y."/>
            <person name="Tanaka T."/>
            <person name="Michiue T."/>
            <person name="Watanabe M."/>
            <person name="Bogdanovic O."/>
            <person name="Lister R."/>
            <person name="Georgiou G."/>
            <person name="Paranjpe S.S."/>
            <person name="van Kruijsbergen I."/>
            <person name="Shu S."/>
            <person name="Carlson J."/>
            <person name="Kinoshita T."/>
            <person name="Ohta Y."/>
            <person name="Mawaribuchi S."/>
            <person name="Jenkins J."/>
            <person name="Grimwood J."/>
            <person name="Schmutz J."/>
            <person name="Mitros T."/>
            <person name="Mozaffari S.V."/>
            <person name="Suzuki Y."/>
            <person name="Haramoto Y."/>
            <person name="Yamamoto T.S."/>
            <person name="Takagi C."/>
            <person name="Heald R."/>
            <person name="Miller K."/>
            <person name="Haudenschild C."/>
            <person name="Kitzman J."/>
            <person name="Nakayama T."/>
            <person name="Izutsu Y."/>
            <person name="Robert J."/>
            <person name="Fortriede J."/>
            <person name="Burns K."/>
            <person name="Lotay V."/>
            <person name="Karimi K."/>
            <person name="Yasuoka Y."/>
            <person name="Dichmann D.S."/>
            <person name="Flajnik M.F."/>
            <person name="Houston D.W."/>
            <person name="Shendure J."/>
            <person name="DuPasquier L."/>
            <person name="Vize P.D."/>
            <person name="Zorn A.M."/>
            <person name="Ito M."/>
            <person name="Marcotte E.M."/>
            <person name="Wallingford J.B."/>
            <person name="Ito Y."/>
            <person name="Asashima M."/>
            <person name="Ueno N."/>
            <person name="Matsuda Y."/>
            <person name="Veenstra G.J."/>
            <person name="Fujiyama A."/>
            <person name="Harland R.M."/>
            <person name="Taira M."/>
            <person name="Rokhsar D.S."/>
        </authorList>
    </citation>
    <scope>NUCLEOTIDE SEQUENCE [LARGE SCALE GENOMIC DNA]</scope>
    <source>
        <strain evidence="3">J</strain>
    </source>
</reference>
<feature type="transmembrane region" description="Helical" evidence="1">
    <location>
        <begin position="25"/>
        <end position="45"/>
    </location>
</feature>
<accession>A0A974DBW0</accession>
<keyword evidence="1" id="KW-0812">Transmembrane</keyword>
<dbReference type="Proteomes" id="UP000694892">
    <property type="component" value="Chromosome 3L"/>
</dbReference>
<organism evidence="2 3">
    <name type="scientific">Xenopus laevis</name>
    <name type="common">African clawed frog</name>
    <dbReference type="NCBI Taxonomy" id="8355"/>
    <lineage>
        <taxon>Eukaryota</taxon>
        <taxon>Metazoa</taxon>
        <taxon>Chordata</taxon>
        <taxon>Craniata</taxon>
        <taxon>Vertebrata</taxon>
        <taxon>Euteleostomi</taxon>
        <taxon>Amphibia</taxon>
        <taxon>Batrachia</taxon>
        <taxon>Anura</taxon>
        <taxon>Pipoidea</taxon>
        <taxon>Pipidae</taxon>
        <taxon>Xenopodinae</taxon>
        <taxon>Xenopus</taxon>
        <taxon>Xenopus</taxon>
    </lineage>
</organism>
<sequence length="79" mass="9500">MVVYLNDTSYIGWCHYKRKERRSVYLYNLVSSYDLTSISFHTILYKHFSSWKNRSSPEFEWIMWIERESGPPSPTACLP</sequence>
<dbReference type="EMBL" id="CM004470">
    <property type="protein sequence ID" value="OCT89084.1"/>
    <property type="molecule type" value="Genomic_DNA"/>
</dbReference>
<protein>
    <submittedName>
        <fullName evidence="2">Uncharacterized protein</fullName>
    </submittedName>
</protein>
<evidence type="ECO:0000313" key="3">
    <source>
        <dbReference type="Proteomes" id="UP000694892"/>
    </source>
</evidence>
<name>A0A974DBW0_XENLA</name>